<dbReference type="Gene3D" id="2.160.10.10">
    <property type="entry name" value="Hexapeptide repeat proteins"/>
    <property type="match status" value="1"/>
</dbReference>
<protein>
    <submittedName>
        <fullName evidence="1">2,3,4,5-tetrahydropyridine-2,6-dicarboxylate N-acetyltransferase</fullName>
        <ecNumber evidence="1">2.3.1.89</ecNumber>
    </submittedName>
</protein>
<dbReference type="Pfam" id="PF14602">
    <property type="entry name" value="Hexapep_2"/>
    <property type="match status" value="1"/>
</dbReference>
<dbReference type="GO" id="GO:0047200">
    <property type="term" value="F:tetrahydrodipicolinate N-acetyltransferase activity"/>
    <property type="evidence" value="ECO:0007669"/>
    <property type="project" value="UniProtKB-EC"/>
</dbReference>
<keyword evidence="1" id="KW-0808">Transferase</keyword>
<dbReference type="EMBL" id="CAKJTI010000004">
    <property type="protein sequence ID" value="CAG9612136.1"/>
    <property type="molecule type" value="Genomic_DNA"/>
</dbReference>
<evidence type="ECO:0000313" key="2">
    <source>
        <dbReference type="Proteomes" id="UP000789423"/>
    </source>
</evidence>
<sequence length="167" mass="18468">MSFFKKVVRFISFKTKMKYNDLKTRKYKKTLNANDKNLHIYGLPLVIKNSENIKVGKNCRFNEHVFLHGGGGITIEDNVTLSAYSKVISWTYDTSDWTSNYIKKDHVGSPIHIGMGTWVGAGATILPGVQITGKGVIVAAGSVVTKDVNDDFVLVGGSPARVLKKYK</sequence>
<dbReference type="EC" id="2.3.1.89" evidence="1"/>
<gene>
    <name evidence="1" type="primary">dapH_2</name>
    <name evidence="1" type="ORF">BACCIP111899_01308</name>
</gene>
<dbReference type="PANTHER" id="PTHR23416">
    <property type="entry name" value="SIALIC ACID SYNTHASE-RELATED"/>
    <property type="match status" value="1"/>
</dbReference>
<dbReference type="InterPro" id="IPR011004">
    <property type="entry name" value="Trimer_LpxA-like_sf"/>
</dbReference>
<reference evidence="1 2" key="1">
    <citation type="submission" date="2021-10" db="EMBL/GenBank/DDBJ databases">
        <authorList>
            <person name="Criscuolo A."/>
        </authorList>
    </citation>
    <scope>NUCLEOTIDE SEQUENCE [LARGE SCALE GENOMIC DNA]</scope>
    <source>
        <strain evidence="2">CIP 111899</strain>
    </source>
</reference>
<keyword evidence="2" id="KW-1185">Reference proteome</keyword>
<dbReference type="InterPro" id="IPR001451">
    <property type="entry name" value="Hexapep"/>
</dbReference>
<dbReference type="Proteomes" id="UP000789423">
    <property type="component" value="Unassembled WGS sequence"/>
</dbReference>
<keyword evidence="1" id="KW-0012">Acyltransferase</keyword>
<evidence type="ECO:0000313" key="1">
    <source>
        <dbReference type="EMBL" id="CAG9612136.1"/>
    </source>
</evidence>
<dbReference type="SUPFAM" id="SSF51161">
    <property type="entry name" value="Trimeric LpxA-like enzymes"/>
    <property type="match status" value="1"/>
</dbReference>
<accession>A0ABN7ZZB8</accession>
<dbReference type="InterPro" id="IPR051159">
    <property type="entry name" value="Hexapeptide_acetyltransf"/>
</dbReference>
<proteinExistence type="predicted"/>
<dbReference type="RefSeq" id="WP_230574339.1">
    <property type="nucleotide sequence ID" value="NZ_CAKJTI010000004.1"/>
</dbReference>
<comment type="caution">
    <text evidence="1">The sequence shown here is derived from an EMBL/GenBank/DDBJ whole genome shotgun (WGS) entry which is preliminary data.</text>
</comment>
<name>A0ABN7ZZB8_9BACI</name>
<dbReference type="CDD" id="cd04647">
    <property type="entry name" value="LbH_MAT_like"/>
    <property type="match status" value="1"/>
</dbReference>
<organism evidence="1 2">
    <name type="scientific">Bacillus rhizoplanae</name>
    <dbReference type="NCBI Taxonomy" id="2880966"/>
    <lineage>
        <taxon>Bacteria</taxon>
        <taxon>Bacillati</taxon>
        <taxon>Bacillota</taxon>
        <taxon>Bacilli</taxon>
        <taxon>Bacillales</taxon>
        <taxon>Bacillaceae</taxon>
        <taxon>Bacillus</taxon>
    </lineage>
</organism>